<protein>
    <recommendedName>
        <fullName evidence="3">Glycosyltransferase</fullName>
    </recommendedName>
</protein>
<accession>A0ABR6ND71</accession>
<comment type="caution">
    <text evidence="1">The sequence shown here is derived from an EMBL/GenBank/DDBJ whole genome shotgun (WGS) entry which is preliminary data.</text>
</comment>
<dbReference type="InterPro" id="IPR011990">
    <property type="entry name" value="TPR-like_helical_dom_sf"/>
</dbReference>
<evidence type="ECO:0000313" key="2">
    <source>
        <dbReference type="Proteomes" id="UP001138540"/>
    </source>
</evidence>
<reference evidence="1 2" key="1">
    <citation type="submission" date="2020-08" db="EMBL/GenBank/DDBJ databases">
        <title>Exploring microbial biodiversity for novel pathways involved in the catabolism of aromatic compounds derived from lignin.</title>
        <authorList>
            <person name="Elkins J."/>
        </authorList>
    </citation>
    <scope>NUCLEOTIDE SEQUENCE [LARGE SCALE GENOMIC DNA]</scope>
    <source>
        <strain evidence="1 2">B1D3A</strain>
    </source>
</reference>
<dbReference type="EMBL" id="JACHKA010000001">
    <property type="protein sequence ID" value="MBB5985026.1"/>
    <property type="molecule type" value="Genomic_DNA"/>
</dbReference>
<sequence length="553" mass="60716">MTGELNINTDVAALMAAGQWDVAAILIRQMLADQPDDAGARILYGDCLLQLGQFAAAEQSYRVALSDRGSMSVLLSKLALLARARNRFDEALGYYQEFRGKPSAHAGGDTQMADEAAAIRAAWPRRPEVSPDQLTIIFSGLSFPGVPAVHWGRDKAFWRYAPIAQAYMSVLDAAGFSYRVIAHPEYIADAATEFGTSDCIHIRIAPPDNPRLLKGAYNILVCPATVADLPISKKEKHPFADWMTLIEAFDEIWAPTRYSFDILVNYTRAKARLAPPPLIPVGNTGLVGEPERRRAIGIQTLDNRKFIPLAVFPRIQPLFSNWSARQARTLGSIVQGMIEEPRVFLAMVVQGDSRQHVRALVEAFSEYLLWHPDALLLILYMAVDLPPEAINPDIARHHLELPDRLLETLCSDRIWLCSDQWSPDALAELYAMTHFFIGCPSIEGHSQMLVDAMTHGCVPIMPRHSGLCDIIDDDSAVVIASTPMDDLPSEHLITAEDVSDALARAGALSDEAYAALQAQAVTSAHRIHGGKNTTGLFQQFVSTLRAAGSADRS</sequence>
<evidence type="ECO:0000313" key="1">
    <source>
        <dbReference type="EMBL" id="MBB5985026.1"/>
    </source>
</evidence>
<evidence type="ECO:0008006" key="3">
    <source>
        <dbReference type="Google" id="ProtNLM"/>
    </source>
</evidence>
<dbReference type="SUPFAM" id="SSF53756">
    <property type="entry name" value="UDP-Glycosyltransferase/glycogen phosphorylase"/>
    <property type="match status" value="1"/>
</dbReference>
<dbReference type="Gene3D" id="3.40.50.2000">
    <property type="entry name" value="Glycogen Phosphorylase B"/>
    <property type="match status" value="1"/>
</dbReference>
<dbReference type="SUPFAM" id="SSF48452">
    <property type="entry name" value="TPR-like"/>
    <property type="match status" value="1"/>
</dbReference>
<name>A0ABR6ND71_9SPHN</name>
<dbReference type="Pfam" id="PF14559">
    <property type="entry name" value="TPR_19"/>
    <property type="match status" value="1"/>
</dbReference>
<gene>
    <name evidence="1" type="ORF">HNP60_001000</name>
</gene>
<dbReference type="Proteomes" id="UP001138540">
    <property type="component" value="Unassembled WGS sequence"/>
</dbReference>
<dbReference type="RefSeq" id="WP_184150877.1">
    <property type="nucleotide sequence ID" value="NZ_JACHKA010000001.1"/>
</dbReference>
<proteinExistence type="predicted"/>
<organism evidence="1 2">
    <name type="scientific">Sphingobium lignivorans</name>
    <dbReference type="NCBI Taxonomy" id="2735886"/>
    <lineage>
        <taxon>Bacteria</taxon>
        <taxon>Pseudomonadati</taxon>
        <taxon>Pseudomonadota</taxon>
        <taxon>Alphaproteobacteria</taxon>
        <taxon>Sphingomonadales</taxon>
        <taxon>Sphingomonadaceae</taxon>
        <taxon>Sphingobium</taxon>
    </lineage>
</organism>
<keyword evidence="2" id="KW-1185">Reference proteome</keyword>
<dbReference type="Gene3D" id="1.25.40.10">
    <property type="entry name" value="Tetratricopeptide repeat domain"/>
    <property type="match status" value="1"/>
</dbReference>